<evidence type="ECO:0000259" key="11">
    <source>
        <dbReference type="Pfam" id="PF00712"/>
    </source>
</evidence>
<dbReference type="Gene3D" id="3.10.150.10">
    <property type="entry name" value="DNA Polymerase III, subunit A, domain 2"/>
    <property type="match status" value="1"/>
</dbReference>
<dbReference type="Pfam" id="PF02768">
    <property type="entry name" value="DNA_pol3_beta_3"/>
    <property type="match status" value="1"/>
</dbReference>
<dbReference type="PANTHER" id="PTHR30478">
    <property type="entry name" value="DNA POLYMERASE III SUBUNIT BETA"/>
    <property type="match status" value="1"/>
</dbReference>
<evidence type="ECO:0000256" key="6">
    <source>
        <dbReference type="ARBA" id="ARBA00022695"/>
    </source>
</evidence>
<evidence type="ECO:0000256" key="3">
    <source>
        <dbReference type="ARBA" id="ARBA00021035"/>
    </source>
</evidence>
<reference evidence="15" key="1">
    <citation type="submission" date="2017-12" db="EMBL/GenBank/DDBJ databases">
        <authorList>
            <person name="Diaz M."/>
        </authorList>
    </citation>
    <scope>NUCLEOTIDE SEQUENCE [LARGE SCALE GENOMIC DNA]</scope>
    <source>
        <strain evidence="15">FI11154</strain>
    </source>
</reference>
<evidence type="ECO:0000256" key="2">
    <source>
        <dbReference type="ARBA" id="ARBA00010752"/>
    </source>
</evidence>
<evidence type="ECO:0000256" key="10">
    <source>
        <dbReference type="PIRNR" id="PIRNR000804"/>
    </source>
</evidence>
<dbReference type="SUPFAM" id="SSF55979">
    <property type="entry name" value="DNA clamp"/>
    <property type="match status" value="3"/>
</dbReference>
<evidence type="ECO:0000256" key="4">
    <source>
        <dbReference type="ARBA" id="ARBA00022490"/>
    </source>
</evidence>
<keyword evidence="9" id="KW-0238">DNA-binding</keyword>
<dbReference type="Gene3D" id="3.70.10.10">
    <property type="match status" value="1"/>
</dbReference>
<dbReference type="EMBL" id="OOFM01000005">
    <property type="protein sequence ID" value="SPL65389.1"/>
    <property type="molecule type" value="Genomic_DNA"/>
</dbReference>
<evidence type="ECO:0000256" key="8">
    <source>
        <dbReference type="ARBA" id="ARBA00022932"/>
    </source>
</evidence>
<dbReference type="Pfam" id="PF02767">
    <property type="entry name" value="DNA_pol3_beta_2"/>
    <property type="match status" value="1"/>
</dbReference>
<keyword evidence="5 10" id="KW-0808">Transferase</keyword>
<gene>
    <name evidence="14" type="ORF">OHAE_1256</name>
</gene>
<dbReference type="Proteomes" id="UP000246073">
    <property type="component" value="Unassembled WGS sequence"/>
</dbReference>
<keyword evidence="4 10" id="KW-0963">Cytoplasm</keyword>
<evidence type="ECO:0000259" key="13">
    <source>
        <dbReference type="Pfam" id="PF02768"/>
    </source>
</evidence>
<dbReference type="InterPro" id="IPR022637">
    <property type="entry name" value="DNA_polIII_beta_cen"/>
</dbReference>
<dbReference type="GO" id="GO:0008408">
    <property type="term" value="F:3'-5' exonuclease activity"/>
    <property type="evidence" value="ECO:0007669"/>
    <property type="project" value="InterPro"/>
</dbReference>
<feature type="domain" description="DNA polymerase III beta sliding clamp C-terminal" evidence="13">
    <location>
        <begin position="268"/>
        <end position="385"/>
    </location>
</feature>
<evidence type="ECO:0000256" key="9">
    <source>
        <dbReference type="ARBA" id="ARBA00023125"/>
    </source>
</evidence>
<dbReference type="AlphaFoldDB" id="A0A2P9HMW0"/>
<feature type="domain" description="DNA polymerase III beta sliding clamp central" evidence="12">
    <location>
        <begin position="146"/>
        <end position="265"/>
    </location>
</feature>
<keyword evidence="8 10" id="KW-0239">DNA-directed DNA polymerase</keyword>
<protein>
    <recommendedName>
        <fullName evidence="3 10">Beta sliding clamp</fullName>
    </recommendedName>
</protein>
<evidence type="ECO:0000313" key="15">
    <source>
        <dbReference type="Proteomes" id="UP000246073"/>
    </source>
</evidence>
<evidence type="ECO:0000259" key="12">
    <source>
        <dbReference type="Pfam" id="PF02767"/>
    </source>
</evidence>
<organism evidence="14 15">
    <name type="scientific">Ochrobactrum soli</name>
    <dbReference type="NCBI Taxonomy" id="2448455"/>
    <lineage>
        <taxon>Bacteria</taxon>
        <taxon>Pseudomonadati</taxon>
        <taxon>Pseudomonadota</taxon>
        <taxon>Alphaproteobacteria</taxon>
        <taxon>Hyphomicrobiales</taxon>
        <taxon>Brucellaceae</taxon>
        <taxon>Brucella/Ochrobactrum group</taxon>
        <taxon>Ochrobactrum</taxon>
    </lineage>
</organism>
<dbReference type="GO" id="GO:0009360">
    <property type="term" value="C:DNA polymerase III complex"/>
    <property type="evidence" value="ECO:0007669"/>
    <property type="project" value="InterPro"/>
</dbReference>
<comment type="function">
    <text evidence="10">Confers DNA tethering and processivity to DNA polymerases and other proteins. Acts as a clamp, forming a ring around DNA (a reaction catalyzed by the clamp-loading complex) which diffuses in an ATP-independent manner freely and bidirectionally along dsDNA. Initially characterized for its ability to contact the catalytic subunit of DNA polymerase III (Pol III), a complex, multichain enzyme responsible for most of the replicative synthesis in bacteria; Pol III exhibits 3'-5' exonuclease proofreading activity. The beta chain is required for initiation of replication as well as for processivity of DNA replication.</text>
</comment>
<dbReference type="RefSeq" id="WP_109369040.1">
    <property type="nucleotide sequence ID" value="NZ_OOFM01000005.1"/>
</dbReference>
<dbReference type="CDD" id="cd00140">
    <property type="entry name" value="beta_clamp"/>
    <property type="match status" value="1"/>
</dbReference>
<dbReference type="GO" id="GO:0003677">
    <property type="term" value="F:DNA binding"/>
    <property type="evidence" value="ECO:0007669"/>
    <property type="project" value="UniProtKB-UniRule"/>
</dbReference>
<dbReference type="GO" id="GO:0005737">
    <property type="term" value="C:cytoplasm"/>
    <property type="evidence" value="ECO:0007669"/>
    <property type="project" value="UniProtKB-SubCell"/>
</dbReference>
<accession>A0A2P9HMW0</accession>
<dbReference type="PIRSF" id="PIRSF000804">
    <property type="entry name" value="DNA_pol_III_b"/>
    <property type="match status" value="1"/>
</dbReference>
<dbReference type="InterPro" id="IPR022635">
    <property type="entry name" value="DNA_polIII_beta_C"/>
</dbReference>
<sequence length="386" mass="42549">MSNIDNVTATVSTASLNYSVFRKAIENACKIVERRNIIPVLDTVLIKATTNGVYVLGTDLDICTTTFVPGNVSKDFTALVDAHKLKATMDKVKDAPAINFAMSQKKLTANIGKLNLTLKQDIPAEDFPESHAFRDRLSESNHTFTLPSATLLKILNKVQFAISTEETRYYLNGVYMHVIENSHHITFVATDGHRLARYEMPAPEGANGIPAVIIPRKTIVELMRLLKRKGCPEETMITVCKTGVRFTVGEDETVDSKVIDGQFPDYTRVIPMNNDHHATIYPASFIDGVKQASAVLPSKGGSVSVNFLRGIASLTCRDVDFGEASVDVSIENERSLEIGFNAQYLIDILSHVDGEAKFMLMGAGDPVVIRNSDDDYLTFVQMPTRI</sequence>
<dbReference type="SMART" id="SM00480">
    <property type="entry name" value="POL3Bc"/>
    <property type="match status" value="1"/>
</dbReference>
<evidence type="ECO:0000256" key="7">
    <source>
        <dbReference type="ARBA" id="ARBA00022705"/>
    </source>
</evidence>
<evidence type="ECO:0000256" key="1">
    <source>
        <dbReference type="ARBA" id="ARBA00004496"/>
    </source>
</evidence>
<keyword evidence="6 10" id="KW-0548">Nucleotidyltransferase</keyword>
<name>A0A2P9HMW0_9HYPH</name>
<comment type="subcellular location">
    <subcellularLocation>
        <location evidence="1 10">Cytoplasm</location>
    </subcellularLocation>
</comment>
<comment type="similarity">
    <text evidence="2 10">Belongs to the beta sliding clamp family.</text>
</comment>
<proteinExistence type="inferred from homology"/>
<dbReference type="GO" id="GO:0006271">
    <property type="term" value="P:DNA strand elongation involved in DNA replication"/>
    <property type="evidence" value="ECO:0007669"/>
    <property type="project" value="TreeGrafter"/>
</dbReference>
<dbReference type="GO" id="GO:0003887">
    <property type="term" value="F:DNA-directed DNA polymerase activity"/>
    <property type="evidence" value="ECO:0007669"/>
    <property type="project" value="UniProtKB-UniRule"/>
</dbReference>
<dbReference type="Pfam" id="PF00712">
    <property type="entry name" value="DNA_pol3_beta"/>
    <property type="match status" value="1"/>
</dbReference>
<evidence type="ECO:0000313" key="14">
    <source>
        <dbReference type="EMBL" id="SPL65389.1"/>
    </source>
</evidence>
<dbReference type="PANTHER" id="PTHR30478:SF0">
    <property type="entry name" value="BETA SLIDING CLAMP"/>
    <property type="match status" value="1"/>
</dbReference>
<keyword evidence="7 10" id="KW-0235">DNA replication</keyword>
<feature type="domain" description="DNA polymerase III beta sliding clamp N-terminal" evidence="11">
    <location>
        <begin position="19"/>
        <end position="129"/>
    </location>
</feature>
<evidence type="ECO:0000256" key="5">
    <source>
        <dbReference type="ARBA" id="ARBA00022679"/>
    </source>
</evidence>
<dbReference type="InterPro" id="IPR001001">
    <property type="entry name" value="DNA_polIII_beta"/>
</dbReference>
<dbReference type="NCBIfam" id="TIGR00663">
    <property type="entry name" value="dnan"/>
    <property type="match status" value="1"/>
</dbReference>
<comment type="subunit">
    <text evidence="10">Forms a ring-shaped head-to-tail homodimer around DNA.</text>
</comment>
<dbReference type="InterPro" id="IPR022634">
    <property type="entry name" value="DNA_polIII_beta_N"/>
</dbReference>
<dbReference type="InterPro" id="IPR046938">
    <property type="entry name" value="DNA_clamp_sf"/>
</dbReference>